<protein>
    <recommendedName>
        <fullName evidence="5">Peptidase S8/S53 domain-containing protein</fullName>
    </recommendedName>
</protein>
<dbReference type="Gene3D" id="3.40.50.200">
    <property type="entry name" value="Peptidase S8/S53 domain"/>
    <property type="match status" value="1"/>
</dbReference>
<organism evidence="3 4">
    <name type="scientific">Massilia timonae CCUG 45783</name>
    <dbReference type="NCBI Taxonomy" id="883126"/>
    <lineage>
        <taxon>Bacteria</taxon>
        <taxon>Pseudomonadati</taxon>
        <taxon>Pseudomonadota</taxon>
        <taxon>Betaproteobacteria</taxon>
        <taxon>Burkholderiales</taxon>
        <taxon>Oxalobacteraceae</taxon>
        <taxon>Telluria group</taxon>
        <taxon>Massilia</taxon>
    </lineage>
</organism>
<dbReference type="PATRIC" id="fig|883126.3.peg.542"/>
<accession>K9DI24</accession>
<proteinExistence type="predicted"/>
<dbReference type="EMBL" id="AGZI01000007">
    <property type="protein sequence ID" value="EKU84379.1"/>
    <property type="molecule type" value="Genomic_DNA"/>
</dbReference>
<dbReference type="SUPFAM" id="SSF52743">
    <property type="entry name" value="Subtilisin-like"/>
    <property type="match status" value="1"/>
</dbReference>
<evidence type="ECO:0008006" key="5">
    <source>
        <dbReference type="Google" id="ProtNLM"/>
    </source>
</evidence>
<reference evidence="3 4" key="1">
    <citation type="submission" date="2012-09" db="EMBL/GenBank/DDBJ databases">
        <title>The Genome Sequence of Massilia timonae CCUG 45783.</title>
        <authorList>
            <consortium name="The Broad Institute Genome Sequencing Platform"/>
            <person name="Earl A."/>
            <person name="Ward D."/>
            <person name="Feldgarden M."/>
            <person name="Gevers D."/>
            <person name="Huys G."/>
            <person name="Walker B."/>
            <person name="Young S.K."/>
            <person name="Zeng Q."/>
            <person name="Gargeya S."/>
            <person name="Fitzgerald M."/>
            <person name="Haas B."/>
            <person name="Abouelleil A."/>
            <person name="Alvarado L."/>
            <person name="Arachchi H.M."/>
            <person name="Berlin A.M."/>
            <person name="Chapman S.B."/>
            <person name="Goldberg J."/>
            <person name="Griggs A."/>
            <person name="Gujja S."/>
            <person name="Hansen M."/>
            <person name="Howarth C."/>
            <person name="Imamovic A."/>
            <person name="Larimer J."/>
            <person name="McCowen C."/>
            <person name="Montmayeur A."/>
            <person name="Murphy C."/>
            <person name="Neiman D."/>
            <person name="Pearson M."/>
            <person name="Priest M."/>
            <person name="Roberts A."/>
            <person name="Saif S."/>
            <person name="Shea T."/>
            <person name="Sisk P."/>
            <person name="Sykes S."/>
            <person name="Wortman J."/>
            <person name="Nusbaum C."/>
            <person name="Birren B."/>
        </authorList>
    </citation>
    <scope>NUCLEOTIDE SEQUENCE [LARGE SCALE GENOMIC DNA]</scope>
    <source>
        <strain evidence="3 4">CCUG 45783</strain>
    </source>
</reference>
<comment type="caution">
    <text evidence="3">The sequence shown here is derived from an EMBL/GenBank/DDBJ whole genome shotgun (WGS) entry which is preliminary data.</text>
</comment>
<evidence type="ECO:0000256" key="2">
    <source>
        <dbReference type="SAM" id="MobiDB-lite"/>
    </source>
</evidence>
<dbReference type="InterPro" id="IPR036852">
    <property type="entry name" value="Peptidase_S8/S53_dom_sf"/>
</dbReference>
<dbReference type="Proteomes" id="UP000009874">
    <property type="component" value="Unassembled WGS sequence"/>
</dbReference>
<feature type="region of interest" description="Disordered" evidence="2">
    <location>
        <begin position="277"/>
        <end position="322"/>
    </location>
</feature>
<feature type="compositionally biased region" description="Low complexity" evidence="2">
    <location>
        <begin position="277"/>
        <end position="301"/>
    </location>
</feature>
<evidence type="ECO:0000313" key="4">
    <source>
        <dbReference type="Proteomes" id="UP000009874"/>
    </source>
</evidence>
<dbReference type="GO" id="GO:0004252">
    <property type="term" value="F:serine-type endopeptidase activity"/>
    <property type="evidence" value="ECO:0007669"/>
    <property type="project" value="InterPro"/>
</dbReference>
<keyword evidence="1" id="KW-0378">Hydrolase</keyword>
<gene>
    <name evidence="3" type="ORF">HMPREF9710_00538</name>
</gene>
<dbReference type="HOGENOM" id="CLU_862776_0_0_4"/>
<dbReference type="InterPro" id="IPR023827">
    <property type="entry name" value="Peptidase_S8_Asp-AS"/>
</dbReference>
<evidence type="ECO:0000313" key="3">
    <source>
        <dbReference type="EMBL" id="EKU84379.1"/>
    </source>
</evidence>
<dbReference type="STRING" id="47229.LO55_1194"/>
<dbReference type="PROSITE" id="PS00136">
    <property type="entry name" value="SUBTILASE_ASP"/>
    <property type="match status" value="1"/>
</dbReference>
<dbReference type="AlphaFoldDB" id="K9DI24"/>
<dbReference type="GO" id="GO:0006508">
    <property type="term" value="P:proteolysis"/>
    <property type="evidence" value="ECO:0007669"/>
    <property type="project" value="InterPro"/>
</dbReference>
<sequence length="322" mass="34009">MDYEYKVNGQTVRLAEDPDLVGVRYLEPAPHSLRAAFSSSVGADVTERIEIPNEKFTLLKSPSAAPMSVSHAVNAAVGNRPAGVARTTPVFKLGETRVLATDRILLGMKDPATPVSGLLKDVNYESIAPRGFGEYTVTLAPDVDPLATVQQLAPSEDLAYIEPDFVNLMVKPALDDVSADAAAQGGPGSERAYAARQYAIQLTAADQAWKLVQGNLAIKIAVLDDGIDTRHLDLRQSVIAGYDACDKDNFQEPNPGTAMGRRAQVLPRRFPAAPMASAGSVAAARSWRSGSPIPTGRAASGPPAPARSPRRSTGAGKTAPRS</sequence>
<name>K9DI24_9BURK</name>
<evidence type="ECO:0000256" key="1">
    <source>
        <dbReference type="ARBA" id="ARBA00022801"/>
    </source>
</evidence>
<keyword evidence="4" id="KW-1185">Reference proteome</keyword>